<organism evidence="2 3">
    <name type="scientific">Symbiochloris irregularis</name>
    <dbReference type="NCBI Taxonomy" id="706552"/>
    <lineage>
        <taxon>Eukaryota</taxon>
        <taxon>Viridiplantae</taxon>
        <taxon>Chlorophyta</taxon>
        <taxon>core chlorophytes</taxon>
        <taxon>Trebouxiophyceae</taxon>
        <taxon>Trebouxiales</taxon>
        <taxon>Trebouxiaceae</taxon>
        <taxon>Symbiochloris</taxon>
    </lineage>
</organism>
<dbReference type="EMBL" id="JALJOQ010000062">
    <property type="protein sequence ID" value="KAK9803095.1"/>
    <property type="molecule type" value="Genomic_DNA"/>
</dbReference>
<evidence type="ECO:0008006" key="4">
    <source>
        <dbReference type="Google" id="ProtNLM"/>
    </source>
</evidence>
<sequence length="488" mass="51541">MNATNQHPTKEISRPQIVDAGSAYPHKPEKSFVKDRAAAFRALITPFSKRDVNNKLLALCSAQALCSVATLIHDTYLPVYLQDVLGLSNTKIGNLQALAQFLSNMSKSISGTLADLLTPARMVIFGTLLTTINKPMFALSGAVYATYGTVATVYWVTAGKVFDRMSKGIREAPSKALIGDLATESGDKAEGAFGLRQAMATFGALIGASIAGLAFQLSGQNYIITFALSTVPAVAALLLTLSTFGTSKDKSLAKEVKEASKEAEPISLKERIKGLLSALQPAYWQALLVVSLLYFARFDASFITLRAKTILPKSQLPLLMSTVMVLQAVLSAPSGLQAKKSLAERNKVLLLGYAAMIGADLCFAMSSSAAGMFAGAALVGVHMAMTHGVTLAMVASYIPTKEVPGIGKISGTCWSFTDFVFGIILAYSNSVAGRLSDMSARQFNAGNIGCFVGGSVATILSGLALLIFTRFGSLGREDAIVSTKRKAA</sequence>
<feature type="transmembrane region" description="Helical" evidence="1">
    <location>
        <begin position="409"/>
        <end position="428"/>
    </location>
</feature>
<dbReference type="GO" id="GO:0022857">
    <property type="term" value="F:transmembrane transporter activity"/>
    <property type="evidence" value="ECO:0007669"/>
    <property type="project" value="InterPro"/>
</dbReference>
<gene>
    <name evidence="2" type="ORF">WJX73_000936</name>
</gene>
<feature type="transmembrane region" description="Helical" evidence="1">
    <location>
        <begin position="198"/>
        <end position="217"/>
    </location>
</feature>
<evidence type="ECO:0000313" key="2">
    <source>
        <dbReference type="EMBL" id="KAK9803095.1"/>
    </source>
</evidence>
<protein>
    <recommendedName>
        <fullName evidence="4">MFS transporter</fullName>
    </recommendedName>
</protein>
<dbReference type="AlphaFoldDB" id="A0AAW1NYI8"/>
<keyword evidence="1" id="KW-0472">Membrane</keyword>
<feature type="transmembrane region" description="Helical" evidence="1">
    <location>
        <begin position="316"/>
        <end position="336"/>
    </location>
</feature>
<evidence type="ECO:0000313" key="3">
    <source>
        <dbReference type="Proteomes" id="UP001465755"/>
    </source>
</evidence>
<comment type="caution">
    <text evidence="2">The sequence shown here is derived from an EMBL/GenBank/DDBJ whole genome shotgun (WGS) entry which is preliminary data.</text>
</comment>
<dbReference type="PANTHER" id="PTHR23518:SF2">
    <property type="entry name" value="MAJOR FACILITATOR SUPERFAMILY TRANSPORTER"/>
    <property type="match status" value="1"/>
</dbReference>
<dbReference type="SUPFAM" id="SSF103473">
    <property type="entry name" value="MFS general substrate transporter"/>
    <property type="match status" value="1"/>
</dbReference>
<keyword evidence="1" id="KW-0812">Transmembrane</keyword>
<dbReference type="InterPro" id="IPR011701">
    <property type="entry name" value="MFS"/>
</dbReference>
<dbReference type="Pfam" id="PF07690">
    <property type="entry name" value="MFS_1"/>
    <property type="match status" value="1"/>
</dbReference>
<accession>A0AAW1NYI8</accession>
<feature type="transmembrane region" description="Helical" evidence="1">
    <location>
        <begin position="448"/>
        <end position="468"/>
    </location>
</feature>
<feature type="transmembrane region" description="Helical" evidence="1">
    <location>
        <begin position="372"/>
        <end position="397"/>
    </location>
</feature>
<dbReference type="Gene3D" id="1.20.1250.20">
    <property type="entry name" value="MFS general substrate transporter like domains"/>
    <property type="match status" value="2"/>
</dbReference>
<keyword evidence="1" id="KW-1133">Transmembrane helix</keyword>
<proteinExistence type="predicted"/>
<name>A0AAW1NYI8_9CHLO</name>
<dbReference type="Proteomes" id="UP001465755">
    <property type="component" value="Unassembled WGS sequence"/>
</dbReference>
<evidence type="ECO:0000256" key="1">
    <source>
        <dbReference type="SAM" id="Phobius"/>
    </source>
</evidence>
<feature type="transmembrane region" description="Helical" evidence="1">
    <location>
        <begin position="348"/>
        <end position="366"/>
    </location>
</feature>
<feature type="transmembrane region" description="Helical" evidence="1">
    <location>
        <begin position="275"/>
        <end position="296"/>
    </location>
</feature>
<dbReference type="PANTHER" id="PTHR23518">
    <property type="entry name" value="C-METHYLTRANSFERASE"/>
    <property type="match status" value="1"/>
</dbReference>
<dbReference type="InterPro" id="IPR036259">
    <property type="entry name" value="MFS_trans_sf"/>
</dbReference>
<reference evidence="2 3" key="1">
    <citation type="journal article" date="2024" name="Nat. Commun.">
        <title>Phylogenomics reveals the evolutionary origins of lichenization in chlorophyte algae.</title>
        <authorList>
            <person name="Puginier C."/>
            <person name="Libourel C."/>
            <person name="Otte J."/>
            <person name="Skaloud P."/>
            <person name="Haon M."/>
            <person name="Grisel S."/>
            <person name="Petersen M."/>
            <person name="Berrin J.G."/>
            <person name="Delaux P.M."/>
            <person name="Dal Grande F."/>
            <person name="Keller J."/>
        </authorList>
    </citation>
    <scope>NUCLEOTIDE SEQUENCE [LARGE SCALE GENOMIC DNA]</scope>
    <source>
        <strain evidence="2 3">SAG 2036</strain>
    </source>
</reference>
<keyword evidence="3" id="KW-1185">Reference proteome</keyword>
<feature type="transmembrane region" description="Helical" evidence="1">
    <location>
        <begin position="138"/>
        <end position="157"/>
    </location>
</feature>
<feature type="transmembrane region" description="Helical" evidence="1">
    <location>
        <begin position="223"/>
        <end position="244"/>
    </location>
</feature>